<feature type="domain" description="BHLH" evidence="1">
    <location>
        <begin position="56"/>
        <end position="105"/>
    </location>
</feature>
<dbReference type="Proteomes" id="UP001497392">
    <property type="component" value="Unassembled WGS sequence"/>
</dbReference>
<dbReference type="SUPFAM" id="SSF47459">
    <property type="entry name" value="HLH, helix-loop-helix DNA-binding domain"/>
    <property type="match status" value="1"/>
</dbReference>
<reference evidence="2 3" key="1">
    <citation type="submission" date="2024-06" db="EMBL/GenBank/DDBJ databases">
        <authorList>
            <person name="Kraege A."/>
            <person name="Thomma B."/>
        </authorList>
    </citation>
    <scope>NUCLEOTIDE SEQUENCE [LARGE SCALE GENOMIC DNA]</scope>
</reference>
<evidence type="ECO:0000313" key="3">
    <source>
        <dbReference type="Proteomes" id="UP001497392"/>
    </source>
</evidence>
<dbReference type="InterPro" id="IPR011598">
    <property type="entry name" value="bHLH_dom"/>
</dbReference>
<organism evidence="2 3">
    <name type="scientific">Coccomyxa viridis</name>
    <dbReference type="NCBI Taxonomy" id="1274662"/>
    <lineage>
        <taxon>Eukaryota</taxon>
        <taxon>Viridiplantae</taxon>
        <taxon>Chlorophyta</taxon>
        <taxon>core chlorophytes</taxon>
        <taxon>Trebouxiophyceae</taxon>
        <taxon>Trebouxiophyceae incertae sedis</taxon>
        <taxon>Coccomyxaceae</taxon>
        <taxon>Coccomyxa</taxon>
    </lineage>
</organism>
<evidence type="ECO:0000313" key="2">
    <source>
        <dbReference type="EMBL" id="CAL5224150.1"/>
    </source>
</evidence>
<name>A0ABP1FW74_9CHLO</name>
<dbReference type="PANTHER" id="PTHR11514:SF43">
    <property type="entry name" value="TRANSCRIPTION FACTOR MYC2"/>
    <property type="match status" value="1"/>
</dbReference>
<dbReference type="InterPro" id="IPR045239">
    <property type="entry name" value="bHLH95_bHLH"/>
</dbReference>
<dbReference type="PROSITE" id="PS50888">
    <property type="entry name" value="BHLH"/>
    <property type="match status" value="1"/>
</dbReference>
<protein>
    <submittedName>
        <fullName evidence="2">G6787 protein</fullName>
    </submittedName>
</protein>
<dbReference type="InterPro" id="IPR036638">
    <property type="entry name" value="HLH_DNA-bd_sf"/>
</dbReference>
<dbReference type="PANTHER" id="PTHR11514">
    <property type="entry name" value="MYC"/>
    <property type="match status" value="1"/>
</dbReference>
<evidence type="ECO:0000259" key="1">
    <source>
        <dbReference type="PROSITE" id="PS50888"/>
    </source>
</evidence>
<dbReference type="SMART" id="SM00353">
    <property type="entry name" value="HLH"/>
    <property type="match status" value="1"/>
</dbReference>
<dbReference type="Pfam" id="PF00010">
    <property type="entry name" value="HLH"/>
    <property type="match status" value="1"/>
</dbReference>
<gene>
    <name evidence="2" type="primary">g6787</name>
    <name evidence="2" type="ORF">VP750_LOCUS5809</name>
</gene>
<comment type="caution">
    <text evidence="2">The sequence shown here is derived from an EMBL/GenBank/DDBJ whole genome shotgun (WGS) entry which is preliminary data.</text>
</comment>
<keyword evidence="3" id="KW-1185">Reference proteome</keyword>
<dbReference type="Gene3D" id="4.10.280.10">
    <property type="entry name" value="Helix-loop-helix DNA-binding domain"/>
    <property type="match status" value="1"/>
</dbReference>
<sequence>MALAEHSVEVHNAVQSLRELEALATSKQHCNTPVSQNDMDAPPCKRARTMGKDPNPAGLRHIETEQRRRDRINEGFAALREVLPRNEKCDKAAFLMSAVQYIGELQDLLRQVIESGALSHLDSDQQWSLRMLLPRQEKVTFKPVLPTFAHTPMQGQTGAALPPPAQLPSNTDQMTTLLAALLKPATPLPQVTDANLQLAQLLLAAQLQAPAMQNPFTMLPRAPTTGLPAGMLTMPNGLPDTGATLQQDIAVPPVHDLPPGLQAPAQAAGGCCSTPEFQVMPVPKARKVEKVRRHTSASRIEKPALPHQAPIVDAGRPAQREFVN</sequence>
<proteinExistence type="predicted"/>
<accession>A0ABP1FW74</accession>
<dbReference type="InterPro" id="IPR045084">
    <property type="entry name" value="AIB/MYC-like"/>
</dbReference>
<dbReference type="CDD" id="cd11393">
    <property type="entry name" value="bHLH_AtbHLH_like"/>
    <property type="match status" value="1"/>
</dbReference>
<dbReference type="EMBL" id="CAXHTA020000010">
    <property type="protein sequence ID" value="CAL5224150.1"/>
    <property type="molecule type" value="Genomic_DNA"/>
</dbReference>